<evidence type="ECO:0000313" key="1">
    <source>
        <dbReference type="EMBL" id="CAH7668268.1"/>
    </source>
</evidence>
<dbReference type="Proteomes" id="UP001153365">
    <property type="component" value="Unassembled WGS sequence"/>
</dbReference>
<gene>
    <name evidence="1" type="ORF">PPACK8108_LOCUS2750</name>
</gene>
<accession>A0AAV0AIN0</accession>
<proteinExistence type="predicted"/>
<reference evidence="1" key="1">
    <citation type="submission" date="2022-06" db="EMBL/GenBank/DDBJ databases">
        <authorList>
            <consortium name="SYNGENTA / RWTH Aachen University"/>
        </authorList>
    </citation>
    <scope>NUCLEOTIDE SEQUENCE</scope>
</reference>
<sequence length="135" mass="14978">MQNSFFWMWKISHSICSKYGLKPNPMWDYQLGLKVGWICPNVRQSLGGCAIVDAKQGLNAPVQPWSSLFEDWQVKAKNGSSSSIEAGELARYGQLQPSAFLIKQGKIICIQTLQIFLNVPNWQGGEVKSGAASED</sequence>
<dbReference type="EMBL" id="CALTRL010000456">
    <property type="protein sequence ID" value="CAH7668268.1"/>
    <property type="molecule type" value="Genomic_DNA"/>
</dbReference>
<comment type="caution">
    <text evidence="1">The sequence shown here is derived from an EMBL/GenBank/DDBJ whole genome shotgun (WGS) entry which is preliminary data.</text>
</comment>
<evidence type="ECO:0000313" key="2">
    <source>
        <dbReference type="Proteomes" id="UP001153365"/>
    </source>
</evidence>
<name>A0AAV0AIN0_PHAPC</name>
<organism evidence="1 2">
    <name type="scientific">Phakopsora pachyrhizi</name>
    <name type="common">Asian soybean rust disease fungus</name>
    <dbReference type="NCBI Taxonomy" id="170000"/>
    <lineage>
        <taxon>Eukaryota</taxon>
        <taxon>Fungi</taxon>
        <taxon>Dikarya</taxon>
        <taxon>Basidiomycota</taxon>
        <taxon>Pucciniomycotina</taxon>
        <taxon>Pucciniomycetes</taxon>
        <taxon>Pucciniales</taxon>
        <taxon>Phakopsoraceae</taxon>
        <taxon>Phakopsora</taxon>
    </lineage>
</organism>
<dbReference type="AlphaFoldDB" id="A0AAV0AIN0"/>
<keyword evidence="2" id="KW-1185">Reference proteome</keyword>
<protein>
    <submittedName>
        <fullName evidence="1">Uncharacterized protein</fullName>
    </submittedName>
</protein>